<gene>
    <name evidence="1" type="ORF">F8M41_006895</name>
</gene>
<keyword evidence="1" id="KW-0808">Transferase</keyword>
<dbReference type="GO" id="GO:0016301">
    <property type="term" value="F:kinase activity"/>
    <property type="evidence" value="ECO:0007669"/>
    <property type="project" value="UniProtKB-KW"/>
</dbReference>
<comment type="caution">
    <text evidence="1">The sequence shown here is derived from an EMBL/GenBank/DDBJ whole genome shotgun (WGS) entry which is preliminary data.</text>
</comment>
<evidence type="ECO:0000313" key="2">
    <source>
        <dbReference type="Proteomes" id="UP000439903"/>
    </source>
</evidence>
<name>A0A8H3X717_GIGMA</name>
<reference evidence="1 2" key="1">
    <citation type="journal article" date="2019" name="Environ. Microbiol.">
        <title>At the nexus of three kingdoms: the genome of the mycorrhizal fungus Gigaspora margarita provides insights into plant, endobacterial and fungal interactions.</title>
        <authorList>
            <person name="Venice F."/>
            <person name="Ghignone S."/>
            <person name="Salvioli di Fossalunga A."/>
            <person name="Amselem J."/>
            <person name="Novero M."/>
            <person name="Xianan X."/>
            <person name="Sedzielewska Toro K."/>
            <person name="Morin E."/>
            <person name="Lipzen A."/>
            <person name="Grigoriev I.V."/>
            <person name="Henrissat B."/>
            <person name="Martin F.M."/>
            <person name="Bonfante P."/>
        </authorList>
    </citation>
    <scope>NUCLEOTIDE SEQUENCE [LARGE SCALE GENOMIC DNA]</scope>
    <source>
        <strain evidence="1 2">BEG34</strain>
    </source>
</reference>
<dbReference type="OrthoDB" id="2432957at2759"/>
<keyword evidence="2" id="KW-1185">Reference proteome</keyword>
<dbReference type="AlphaFoldDB" id="A0A8H3X717"/>
<keyword evidence="1" id="KW-0418">Kinase</keyword>
<evidence type="ECO:0000313" key="1">
    <source>
        <dbReference type="EMBL" id="KAF0420789.1"/>
    </source>
</evidence>
<protein>
    <submittedName>
        <fullName evidence="1">Kinase-like domain-containing protein</fullName>
    </submittedName>
</protein>
<organism evidence="1 2">
    <name type="scientific">Gigaspora margarita</name>
    <dbReference type="NCBI Taxonomy" id="4874"/>
    <lineage>
        <taxon>Eukaryota</taxon>
        <taxon>Fungi</taxon>
        <taxon>Fungi incertae sedis</taxon>
        <taxon>Mucoromycota</taxon>
        <taxon>Glomeromycotina</taxon>
        <taxon>Glomeromycetes</taxon>
        <taxon>Diversisporales</taxon>
        <taxon>Gigasporaceae</taxon>
        <taxon>Gigaspora</taxon>
    </lineage>
</organism>
<proteinExistence type="predicted"/>
<dbReference type="EMBL" id="WTPW01001688">
    <property type="protein sequence ID" value="KAF0420789.1"/>
    <property type="molecule type" value="Genomic_DNA"/>
</dbReference>
<accession>A0A8H3X717</accession>
<sequence length="93" mass="10836">MLNGLIKAAYNNQPKFRLEWIPFEDFTDIKKIGNCDFSEIYMATWTKGKTTGWSKLKTKFNRCKSQMVALEVLKDSQNFSSTFLKELQNNVKS</sequence>
<dbReference type="Proteomes" id="UP000439903">
    <property type="component" value="Unassembled WGS sequence"/>
</dbReference>